<protein>
    <recommendedName>
        <fullName evidence="3">Transposase</fullName>
    </recommendedName>
</protein>
<evidence type="ECO:0000256" key="1">
    <source>
        <dbReference type="SAM" id="Coils"/>
    </source>
</evidence>
<reference evidence="2" key="1">
    <citation type="submission" date="2020-09" db="EMBL/GenBank/DDBJ databases">
        <authorList>
            <person name="Palma L."/>
            <person name="Caballero P."/>
            <person name="Berry C."/>
            <person name="Del Valle E."/>
        </authorList>
    </citation>
    <scope>NUCLEOTIDE SEQUENCE</scope>
    <source>
        <strain evidence="2">M</strain>
    </source>
</reference>
<accession>A0AAW3YNJ6</accession>
<comment type="caution">
    <text evidence="2">The sequence shown here is derived from an EMBL/GenBank/DDBJ whole genome shotgun (WGS) entry which is preliminary data.</text>
</comment>
<evidence type="ECO:0008006" key="3">
    <source>
        <dbReference type="Google" id="ProtNLM"/>
    </source>
</evidence>
<proteinExistence type="predicted"/>
<organism evidence="2">
    <name type="scientific">Xenorhabdus szentirmaii</name>
    <dbReference type="NCBI Taxonomy" id="290112"/>
    <lineage>
        <taxon>Bacteria</taxon>
        <taxon>Pseudomonadati</taxon>
        <taxon>Pseudomonadota</taxon>
        <taxon>Gammaproteobacteria</taxon>
        <taxon>Enterobacterales</taxon>
        <taxon>Morganellaceae</taxon>
        <taxon>Xenorhabdus</taxon>
    </lineage>
</organism>
<sequence length="136" mass="15917">MTQLNPIETATNQDIQIELREVYVVRGANRAYLSEGGALNKLAYVRAQDQFDKEGKESNFPPRVYHLEDGSLAYHNGDMRPEFMERQVQVLEELKADVKRERESIRIEKEHEKAIEKYREARTHLASVAIKRLFKK</sequence>
<dbReference type="AlphaFoldDB" id="A0AAW3YNJ6"/>
<feature type="coiled-coil region" evidence="1">
    <location>
        <begin position="84"/>
        <end position="111"/>
    </location>
</feature>
<dbReference type="RefSeq" id="WP_323868283.1">
    <property type="nucleotide sequence ID" value="NZ_JACXBF010000058.1"/>
</dbReference>
<name>A0AAW3YNJ6_9GAMM</name>
<dbReference type="EMBL" id="JACXBF010000058">
    <property type="protein sequence ID" value="MBD2799226.1"/>
    <property type="molecule type" value="Genomic_DNA"/>
</dbReference>
<reference evidence="2" key="2">
    <citation type="journal article" date="2024" name="Toxins">
        <title>Genome Sequence Analysis of Native Xenorhabdus Strains Isolated from Entomopathogenic Nematodes in Argentina.</title>
        <authorList>
            <person name="Palma L."/>
            <person name="Frizzo L."/>
            <person name="Kaiser S."/>
            <person name="Berry C."/>
            <person name="Caballero P."/>
            <person name="Bode H.B."/>
            <person name="Del Valle E.E."/>
        </authorList>
    </citation>
    <scope>NUCLEOTIDE SEQUENCE</scope>
    <source>
        <strain evidence="2">M</strain>
    </source>
</reference>
<gene>
    <name evidence="2" type="ORF">ID854_01795</name>
</gene>
<dbReference type="Proteomes" id="UP001193920">
    <property type="component" value="Unassembled WGS sequence"/>
</dbReference>
<evidence type="ECO:0000313" key="2">
    <source>
        <dbReference type="EMBL" id="MBD2799226.1"/>
    </source>
</evidence>
<keyword evidence="1" id="KW-0175">Coiled coil</keyword>